<dbReference type="InterPro" id="IPR033948">
    <property type="entry name" value="ETF_beta_N"/>
</dbReference>
<evidence type="ECO:0000313" key="3">
    <source>
        <dbReference type="EMBL" id="QPM67644.1"/>
    </source>
</evidence>
<feature type="domain" description="Electron transfer flavoprotein alpha/beta-subunit N-terminal" evidence="2">
    <location>
        <begin position="25"/>
        <end position="216"/>
    </location>
</feature>
<dbReference type="InterPro" id="IPR014730">
    <property type="entry name" value="ETF_a/b_N"/>
</dbReference>
<dbReference type="PANTHER" id="PTHR21294:SF17">
    <property type="entry name" value="PROTEIN FIXA"/>
    <property type="match status" value="1"/>
</dbReference>
<gene>
    <name evidence="3" type="primary">carD_1</name>
    <name evidence="3" type="ORF">RT761_00855</name>
</gene>
<dbReference type="AlphaFoldDB" id="A0A7T1AKM2"/>
<dbReference type="Pfam" id="PF01012">
    <property type="entry name" value="ETF"/>
    <property type="match status" value="1"/>
</dbReference>
<dbReference type="GO" id="GO:0009055">
    <property type="term" value="F:electron transfer activity"/>
    <property type="evidence" value="ECO:0007669"/>
    <property type="project" value="InterPro"/>
</dbReference>
<dbReference type="InterPro" id="IPR014729">
    <property type="entry name" value="Rossmann-like_a/b/a_fold"/>
</dbReference>
<dbReference type="Proteomes" id="UP000594463">
    <property type="component" value="Chromosome"/>
</dbReference>
<dbReference type="Gene3D" id="3.40.50.620">
    <property type="entry name" value="HUPs"/>
    <property type="match status" value="1"/>
</dbReference>
<proteinExistence type="predicted"/>
<dbReference type="SMART" id="SM00893">
    <property type="entry name" value="ETF"/>
    <property type="match status" value="1"/>
</dbReference>
<dbReference type="InterPro" id="IPR012255">
    <property type="entry name" value="ETF_b"/>
</dbReference>
<dbReference type="KEGG" id="alam:RT761_00855"/>
<dbReference type="SUPFAM" id="SSF52402">
    <property type="entry name" value="Adenine nucleotide alpha hydrolases-like"/>
    <property type="match status" value="1"/>
</dbReference>
<dbReference type="EMBL" id="CP065383">
    <property type="protein sequence ID" value="QPM67644.1"/>
    <property type="molecule type" value="Genomic_DNA"/>
</dbReference>
<keyword evidence="3" id="KW-0560">Oxidoreductase</keyword>
<keyword evidence="1" id="KW-0813">Transport</keyword>
<accession>A0A7T1AKM2</accession>
<dbReference type="PANTHER" id="PTHR21294">
    <property type="entry name" value="ELECTRON TRANSFER FLAVOPROTEIN BETA-SUBUNIT"/>
    <property type="match status" value="1"/>
</dbReference>
<organism evidence="3 4">
    <name type="scientific">Atribacter laminatus</name>
    <dbReference type="NCBI Taxonomy" id="2847778"/>
    <lineage>
        <taxon>Bacteria</taxon>
        <taxon>Pseudomonadati</taxon>
        <taxon>Atribacterota</taxon>
        <taxon>Atribacteria</taxon>
        <taxon>Atribacterales</taxon>
        <taxon>Atribacteraceae</taxon>
        <taxon>Atribacter</taxon>
    </lineage>
</organism>
<dbReference type="PIRSF" id="PIRSF000090">
    <property type="entry name" value="Beta-ETF"/>
    <property type="match status" value="1"/>
</dbReference>
<evidence type="ECO:0000313" key="4">
    <source>
        <dbReference type="Proteomes" id="UP000594463"/>
    </source>
</evidence>
<evidence type="ECO:0000259" key="2">
    <source>
        <dbReference type="SMART" id="SM00893"/>
    </source>
</evidence>
<keyword evidence="4" id="KW-1185">Reference proteome</keyword>
<sequence>MSQLKIIVCIKQVPATSNVEIDSITGVLKREGVESKMNPYDLYALETAMRLKEKNGGNLTTITMGPPQAESVIKESFALGADEGYIFSDRKFAGSDVLATAFTLSQGIRLLGNFDLIICGKQTTDGDTAQIGPELAEFLEIPHVTWVKEIAEVTEKSIVVEQDLGNSSVVLELPLPALITVEKNIYQPRLPSYRRKMQTANQQVKKFTLLDFIDNDEQKYGLKGSATQVERIFPPTVCKDQIFWDDEVPIIAEKIYTLVKRKNFI</sequence>
<name>A0A7T1AKM2_ATRLM</name>
<dbReference type="GO" id="GO:0016491">
    <property type="term" value="F:oxidoreductase activity"/>
    <property type="evidence" value="ECO:0007669"/>
    <property type="project" value="UniProtKB-KW"/>
</dbReference>
<reference evidence="3 4" key="1">
    <citation type="journal article" date="2021" name="Nat. Commun.">
        <title>Isolation of a member of the candidate phylum Atribacteria reveals a unique cell membrane structure.</title>
        <authorList>
            <person name="Taiki K."/>
            <person name="Nobu M.K."/>
            <person name="Kusada H."/>
            <person name="Meng X.-Y."/>
            <person name="Hosoki N."/>
            <person name="Uematsu K."/>
            <person name="Yoshioka H."/>
            <person name="Kamagata Y."/>
            <person name="Tamaki H."/>
        </authorList>
    </citation>
    <scope>NUCLEOTIDE SEQUENCE [LARGE SCALE GENOMIC DNA]</scope>
    <source>
        <strain evidence="3 4">RT761</strain>
    </source>
</reference>
<dbReference type="EC" id="1.3.1.108" evidence="3"/>
<evidence type="ECO:0000256" key="1">
    <source>
        <dbReference type="ARBA" id="ARBA00022982"/>
    </source>
</evidence>
<dbReference type="CDD" id="cd01714">
    <property type="entry name" value="ETF_beta"/>
    <property type="match status" value="1"/>
</dbReference>
<keyword evidence="1" id="KW-0249">Electron transport</keyword>
<protein>
    <submittedName>
        <fullName evidence="3">Caffeyl-CoA reductase-Etf complex subunit CarD</fullName>
        <ecNumber evidence="3">1.3.1.108</ecNumber>
    </submittedName>
</protein>